<dbReference type="GO" id="GO:0006660">
    <property type="term" value="P:phosphatidylserine catabolic process"/>
    <property type="evidence" value="ECO:0007669"/>
    <property type="project" value="TreeGrafter"/>
</dbReference>
<dbReference type="GO" id="GO:0047372">
    <property type="term" value="F:monoacylglycerol lipase activity"/>
    <property type="evidence" value="ECO:0007669"/>
    <property type="project" value="TreeGrafter"/>
</dbReference>
<sequence length="369" mass="42298">MNKFYSMKNYACSFGRAPTGSYYSVDEMLFDGNRIPKSNPLIIRILIGTFSIVLLFFLFVFIVIPVIYKNSYNLQKALVFLNMVHVPVDFEHPEKYMNGVRNFYLKTDDNVTLGVWHLLPQKLIDYSPEKYDTALSGGEPIILYLHGNSGNRGAGHRIDLYKLLQNQNYHIVAFDYRSYGDSSPIEPSELGVVEDSKTVYKWLKKKAAGLAKIIIWGHSLGTGISSHLVDILESEGERVTGLILESPFNNMKEEIRSYPLAKFFIYLPWFDYFFTEPMYNNGLQFESDKHLLKVSTPILILHAEDDIVIPVALGEKLYKTLQKERPNNLTTLVKFSQSERLGHKYIYKSSLLPSKVNAFVNSSIALERF</sequence>
<dbReference type="GO" id="GO:0004622">
    <property type="term" value="F:phosphatidylcholine lysophospholipase activity"/>
    <property type="evidence" value="ECO:0007669"/>
    <property type="project" value="TreeGrafter"/>
</dbReference>
<evidence type="ECO:0000256" key="1">
    <source>
        <dbReference type="SAM" id="Phobius"/>
    </source>
</evidence>
<dbReference type="OrthoDB" id="10249433at2759"/>
<dbReference type="GeneID" id="106666756"/>
<dbReference type="SUPFAM" id="SSF53474">
    <property type="entry name" value="alpha/beta-Hydrolases"/>
    <property type="match status" value="1"/>
</dbReference>
<name>A0A8I6RQL8_CIMLE</name>
<dbReference type="PANTHER" id="PTHR12277:SF194">
    <property type="entry name" value="FI04476P"/>
    <property type="match status" value="1"/>
</dbReference>
<proteinExistence type="predicted"/>
<evidence type="ECO:0000313" key="4">
    <source>
        <dbReference type="Proteomes" id="UP000494040"/>
    </source>
</evidence>
<dbReference type="Proteomes" id="UP000494040">
    <property type="component" value="Unassembled WGS sequence"/>
</dbReference>
<dbReference type="KEGG" id="clec:106666756"/>
<dbReference type="InterPro" id="IPR029058">
    <property type="entry name" value="AB_hydrolase_fold"/>
</dbReference>
<accession>A0A8I6RQL8</accession>
<feature type="domain" description="AB hydrolase-1" evidence="2">
    <location>
        <begin position="140"/>
        <end position="251"/>
    </location>
</feature>
<organism evidence="3 4">
    <name type="scientific">Cimex lectularius</name>
    <name type="common">Bed bug</name>
    <name type="synonym">Acanthia lectularia</name>
    <dbReference type="NCBI Taxonomy" id="79782"/>
    <lineage>
        <taxon>Eukaryota</taxon>
        <taxon>Metazoa</taxon>
        <taxon>Ecdysozoa</taxon>
        <taxon>Arthropoda</taxon>
        <taxon>Hexapoda</taxon>
        <taxon>Insecta</taxon>
        <taxon>Pterygota</taxon>
        <taxon>Neoptera</taxon>
        <taxon>Paraneoptera</taxon>
        <taxon>Hemiptera</taxon>
        <taxon>Heteroptera</taxon>
        <taxon>Panheteroptera</taxon>
        <taxon>Cimicomorpha</taxon>
        <taxon>Cimicidae</taxon>
        <taxon>Cimex</taxon>
    </lineage>
</organism>
<evidence type="ECO:0000259" key="2">
    <source>
        <dbReference type="Pfam" id="PF00561"/>
    </source>
</evidence>
<dbReference type="InterPro" id="IPR000073">
    <property type="entry name" value="AB_hydrolase_1"/>
</dbReference>
<dbReference type="AlphaFoldDB" id="A0A8I6RQL8"/>
<evidence type="ECO:0000313" key="3">
    <source>
        <dbReference type="EnsemblMetazoa" id="XP_014249651.1"/>
    </source>
</evidence>
<keyword evidence="1" id="KW-1133">Transmembrane helix</keyword>
<feature type="transmembrane region" description="Helical" evidence="1">
    <location>
        <begin position="41"/>
        <end position="68"/>
    </location>
</feature>
<keyword evidence="4" id="KW-1185">Reference proteome</keyword>
<dbReference type="Gene3D" id="3.40.50.1820">
    <property type="entry name" value="alpha/beta hydrolase"/>
    <property type="match status" value="1"/>
</dbReference>
<dbReference type="GO" id="GO:0005789">
    <property type="term" value="C:endoplasmic reticulum membrane"/>
    <property type="evidence" value="ECO:0007669"/>
    <property type="project" value="TreeGrafter"/>
</dbReference>
<dbReference type="GO" id="GO:0052651">
    <property type="term" value="P:monoacylglycerol catabolic process"/>
    <property type="evidence" value="ECO:0007669"/>
    <property type="project" value="TreeGrafter"/>
</dbReference>
<dbReference type="EnsemblMetazoa" id="XM_014394165.2">
    <property type="protein sequence ID" value="XP_014249651.1"/>
    <property type="gene ID" value="LOC106666756"/>
</dbReference>
<protein>
    <recommendedName>
        <fullName evidence="2">AB hydrolase-1 domain-containing protein</fullName>
    </recommendedName>
</protein>
<reference evidence="3" key="1">
    <citation type="submission" date="2022-01" db="UniProtKB">
        <authorList>
            <consortium name="EnsemblMetazoa"/>
        </authorList>
    </citation>
    <scope>IDENTIFICATION</scope>
</reference>
<dbReference type="RefSeq" id="XP_014249651.1">
    <property type="nucleotide sequence ID" value="XM_014394165.2"/>
</dbReference>
<keyword evidence="1" id="KW-0812">Transmembrane</keyword>
<keyword evidence="1" id="KW-0472">Membrane</keyword>
<dbReference type="OMA" id="YELHNCL"/>
<dbReference type="PANTHER" id="PTHR12277">
    <property type="entry name" value="ALPHA/BETA HYDROLASE DOMAIN-CONTAINING PROTEIN"/>
    <property type="match status" value="1"/>
</dbReference>
<dbReference type="Pfam" id="PF00561">
    <property type="entry name" value="Abhydrolase_1"/>
    <property type="match status" value="1"/>
</dbReference>